<proteinExistence type="predicted"/>
<reference evidence="1" key="1">
    <citation type="submission" date="2020-03" db="EMBL/GenBank/DDBJ databases">
        <title>Genome assembly of Azotobacter chroococcum W5.</title>
        <authorList>
            <person name="Kannepalli A."/>
        </authorList>
    </citation>
    <scope>NUCLEOTIDE SEQUENCE</scope>
    <source>
        <strain evidence="1">W5</strain>
    </source>
</reference>
<sequence length="45" mass="4746">MGLSLKVREGACVDGGQAGEAVDERLEVVFTSSETVPPDKTLLIQ</sequence>
<evidence type="ECO:0000313" key="1">
    <source>
        <dbReference type="EMBL" id="NHN79662.1"/>
    </source>
</evidence>
<dbReference type="EMBL" id="JAAPAP010000025">
    <property type="protein sequence ID" value="NHN79662.1"/>
    <property type="molecule type" value="Genomic_DNA"/>
</dbReference>
<protein>
    <submittedName>
        <fullName evidence="1">Uncharacterized protein</fullName>
    </submittedName>
</protein>
<evidence type="ECO:0000313" key="2">
    <source>
        <dbReference type="Proteomes" id="UP000736384"/>
    </source>
</evidence>
<name>A0AA43ZB55_9GAMM</name>
<accession>A0AA43ZB55</accession>
<organism evidence="1 2">
    <name type="scientific">Azotobacter chroococcum</name>
    <dbReference type="NCBI Taxonomy" id="353"/>
    <lineage>
        <taxon>Bacteria</taxon>
        <taxon>Pseudomonadati</taxon>
        <taxon>Pseudomonadota</taxon>
        <taxon>Gammaproteobacteria</taxon>
        <taxon>Pseudomonadales</taxon>
        <taxon>Pseudomonadaceae</taxon>
        <taxon>Azotobacter</taxon>
    </lineage>
</organism>
<gene>
    <name evidence="1" type="ORF">HA520_20690</name>
</gene>
<dbReference type="AlphaFoldDB" id="A0AA43ZB55"/>
<comment type="caution">
    <text evidence="1">The sequence shown here is derived from an EMBL/GenBank/DDBJ whole genome shotgun (WGS) entry which is preliminary data.</text>
</comment>
<dbReference type="Proteomes" id="UP000736384">
    <property type="component" value="Unassembled WGS sequence"/>
</dbReference>